<dbReference type="AlphaFoldDB" id="A0A2T6ACE6"/>
<protein>
    <submittedName>
        <fullName evidence="1">Uncharacterized protein</fullName>
    </submittedName>
</protein>
<keyword evidence="2" id="KW-1185">Reference proteome</keyword>
<sequence length="178" mass="20387">MKNLVFGLFVLGLTSLGFSQNTNDEIKEVQLEAIKISNYNLNYLEKVEEQGISDNVSSLEKEAASFDVKSLDEFDGRKELYSVKFIGTNGFLLADYDWNGKIVKTTERYKNISLPKNLIRSILNEYPQSQFLKVVYNVNYDAQKETEKSYRIKIMNDGKKRNLKISSGSNFNDVVVIN</sequence>
<dbReference type="SUPFAM" id="SSF160574">
    <property type="entry name" value="BT0923-like"/>
    <property type="match status" value="1"/>
</dbReference>
<dbReference type="RefSeq" id="WP_108173158.1">
    <property type="nucleotide sequence ID" value="NZ_QBKQ01000005.1"/>
</dbReference>
<organism evidence="1 2">
    <name type="scientific">Christiangramia gaetbulicola</name>
    <dbReference type="NCBI Taxonomy" id="703340"/>
    <lineage>
        <taxon>Bacteria</taxon>
        <taxon>Pseudomonadati</taxon>
        <taxon>Bacteroidota</taxon>
        <taxon>Flavobacteriia</taxon>
        <taxon>Flavobacteriales</taxon>
        <taxon>Flavobacteriaceae</taxon>
        <taxon>Christiangramia</taxon>
    </lineage>
</organism>
<reference evidence="1 2" key="1">
    <citation type="submission" date="2018-04" db="EMBL/GenBank/DDBJ databases">
        <title>Genomic Encyclopedia of Archaeal and Bacterial Type Strains, Phase II (KMG-II): from individual species to whole genera.</title>
        <authorList>
            <person name="Goeker M."/>
        </authorList>
    </citation>
    <scope>NUCLEOTIDE SEQUENCE [LARGE SCALE GENOMIC DNA]</scope>
    <source>
        <strain evidence="1 2">DSM 23082</strain>
    </source>
</reference>
<dbReference type="OrthoDB" id="668160at2"/>
<dbReference type="EMBL" id="QBKQ01000005">
    <property type="protein sequence ID" value="PTX41493.1"/>
    <property type="molecule type" value="Genomic_DNA"/>
</dbReference>
<dbReference type="Proteomes" id="UP000244174">
    <property type="component" value="Unassembled WGS sequence"/>
</dbReference>
<gene>
    <name evidence="1" type="ORF">C8P64_3293</name>
</gene>
<proteinExistence type="predicted"/>
<name>A0A2T6ACE6_9FLAO</name>
<evidence type="ECO:0000313" key="1">
    <source>
        <dbReference type="EMBL" id="PTX41493.1"/>
    </source>
</evidence>
<accession>A0A2T6ACE6</accession>
<evidence type="ECO:0000313" key="2">
    <source>
        <dbReference type="Proteomes" id="UP000244174"/>
    </source>
</evidence>
<comment type="caution">
    <text evidence="1">The sequence shown here is derived from an EMBL/GenBank/DDBJ whole genome shotgun (WGS) entry which is preliminary data.</text>
</comment>